<reference evidence="2" key="1">
    <citation type="journal article" date="2017" name="Genome Biol.">
        <title>Comparative genomics reveals high biological diversity and specific adaptations in the industrially and medically important fungal genus Aspergillus.</title>
        <authorList>
            <person name="de Vries R.P."/>
            <person name="Riley R."/>
            <person name="Wiebenga A."/>
            <person name="Aguilar-Osorio G."/>
            <person name="Amillis S."/>
            <person name="Uchima C.A."/>
            <person name="Anderluh G."/>
            <person name="Asadollahi M."/>
            <person name="Askin M."/>
            <person name="Barry K."/>
            <person name="Battaglia E."/>
            <person name="Bayram O."/>
            <person name="Benocci T."/>
            <person name="Braus-Stromeyer S.A."/>
            <person name="Caldana C."/>
            <person name="Canovas D."/>
            <person name="Cerqueira G.C."/>
            <person name="Chen F."/>
            <person name="Chen W."/>
            <person name="Choi C."/>
            <person name="Clum A."/>
            <person name="Dos Santos R.A."/>
            <person name="Damasio A.R."/>
            <person name="Diallinas G."/>
            <person name="Emri T."/>
            <person name="Fekete E."/>
            <person name="Flipphi M."/>
            <person name="Freyberg S."/>
            <person name="Gallo A."/>
            <person name="Gournas C."/>
            <person name="Habgood R."/>
            <person name="Hainaut M."/>
            <person name="Harispe M.L."/>
            <person name="Henrissat B."/>
            <person name="Hilden K.S."/>
            <person name="Hope R."/>
            <person name="Hossain A."/>
            <person name="Karabika E."/>
            <person name="Karaffa L."/>
            <person name="Karanyi Z."/>
            <person name="Krasevec N."/>
            <person name="Kuo A."/>
            <person name="Kusch H."/>
            <person name="LaButti K."/>
            <person name="Lagendijk E.L."/>
            <person name="Lapidus A."/>
            <person name="Levasseur A."/>
            <person name="Lindquist E."/>
            <person name="Lipzen A."/>
            <person name="Logrieco A.F."/>
            <person name="MacCabe A."/>
            <person name="Maekelae M.R."/>
            <person name="Malavazi I."/>
            <person name="Melin P."/>
            <person name="Meyer V."/>
            <person name="Mielnichuk N."/>
            <person name="Miskei M."/>
            <person name="Molnar A.P."/>
            <person name="Mule G."/>
            <person name="Ngan C.Y."/>
            <person name="Orejas M."/>
            <person name="Orosz E."/>
            <person name="Ouedraogo J.P."/>
            <person name="Overkamp K.M."/>
            <person name="Park H.-S."/>
            <person name="Perrone G."/>
            <person name="Piumi F."/>
            <person name="Punt P.J."/>
            <person name="Ram A.F."/>
            <person name="Ramon A."/>
            <person name="Rauscher S."/>
            <person name="Record E."/>
            <person name="Riano-Pachon D.M."/>
            <person name="Robert V."/>
            <person name="Roehrig J."/>
            <person name="Ruller R."/>
            <person name="Salamov A."/>
            <person name="Salih N.S."/>
            <person name="Samson R.A."/>
            <person name="Sandor E."/>
            <person name="Sanguinetti M."/>
            <person name="Schuetze T."/>
            <person name="Sepcic K."/>
            <person name="Shelest E."/>
            <person name="Sherlock G."/>
            <person name="Sophianopoulou V."/>
            <person name="Squina F.M."/>
            <person name="Sun H."/>
            <person name="Susca A."/>
            <person name="Todd R.B."/>
            <person name="Tsang A."/>
            <person name="Unkles S.E."/>
            <person name="van de Wiele N."/>
            <person name="van Rossen-Uffink D."/>
            <person name="Oliveira J.V."/>
            <person name="Vesth T.C."/>
            <person name="Visser J."/>
            <person name="Yu J.-H."/>
            <person name="Zhou M."/>
            <person name="Andersen M.R."/>
            <person name="Archer D.B."/>
            <person name="Baker S.E."/>
            <person name="Benoit I."/>
            <person name="Brakhage A.A."/>
            <person name="Braus G.H."/>
            <person name="Fischer R."/>
            <person name="Frisvad J.C."/>
            <person name="Goldman G.H."/>
            <person name="Houbraken J."/>
            <person name="Oakley B."/>
            <person name="Pocsi I."/>
            <person name="Scazzocchio C."/>
            <person name="Seiboth B."/>
            <person name="vanKuyk P.A."/>
            <person name="Wortman J."/>
            <person name="Dyer P.S."/>
            <person name="Grigoriev I.V."/>
        </authorList>
    </citation>
    <scope>NUCLEOTIDE SEQUENCE [LARGE SCALE GENOMIC DNA]</scope>
    <source>
        <strain evidence="2">DTO 134E9</strain>
    </source>
</reference>
<dbReference type="PANTHER" id="PTHR38797:SF4">
    <property type="entry name" value="NUCLEAR PORE COMPLEX PROTEIN NUP85"/>
    <property type="match status" value="1"/>
</dbReference>
<dbReference type="GeneID" id="63748313"/>
<evidence type="ECO:0000313" key="2">
    <source>
        <dbReference type="Proteomes" id="UP000184383"/>
    </source>
</evidence>
<dbReference type="Proteomes" id="UP000184383">
    <property type="component" value="Unassembled WGS sequence"/>
</dbReference>
<dbReference type="InterPro" id="IPR053204">
    <property type="entry name" value="Oxopyrrolidines_Biosynth-assoc"/>
</dbReference>
<name>A0A1L9S235_ASPWE</name>
<gene>
    <name evidence="1" type="ORF">ASPWEDRAFT_23328</name>
</gene>
<proteinExistence type="predicted"/>
<dbReference type="OrthoDB" id="3350591at2759"/>
<sequence>MTNTLPLETTITNLTTQPQPETQEPLWKTILSTAKTCPRRGPTLSQGSDQTHLVNLVEALQAQNQAGRISLEETIRNTINISVTPVAQADLEAWENLHAFLAVITKRRLVGLEDLAISALKQALEVPYYKDKEGWAAVLEVYVTVAGIWAIIMGEELYERKKGEDDEHKKDQEGAISKKRWEYWIERLRFVSLWEDLNIGAREVAAEAAAVMHRVV</sequence>
<keyword evidence="2" id="KW-1185">Reference proteome</keyword>
<dbReference type="STRING" id="1073089.A0A1L9S235"/>
<dbReference type="EMBL" id="KV878209">
    <property type="protein sequence ID" value="OJJ41221.1"/>
    <property type="molecule type" value="Genomic_DNA"/>
</dbReference>
<dbReference type="VEuPathDB" id="FungiDB:ASPWEDRAFT_23328"/>
<dbReference type="PANTHER" id="PTHR38797">
    <property type="entry name" value="NUCLEAR PORE COMPLEX PROTEIN NUP85-RELATED"/>
    <property type="match status" value="1"/>
</dbReference>
<evidence type="ECO:0000313" key="1">
    <source>
        <dbReference type="EMBL" id="OJJ41221.1"/>
    </source>
</evidence>
<accession>A0A1L9S235</accession>
<protein>
    <submittedName>
        <fullName evidence="1">Uncharacterized protein</fullName>
    </submittedName>
</protein>
<organism evidence="1 2">
    <name type="scientific">Aspergillus wentii DTO 134E9</name>
    <dbReference type="NCBI Taxonomy" id="1073089"/>
    <lineage>
        <taxon>Eukaryota</taxon>
        <taxon>Fungi</taxon>
        <taxon>Dikarya</taxon>
        <taxon>Ascomycota</taxon>
        <taxon>Pezizomycotina</taxon>
        <taxon>Eurotiomycetes</taxon>
        <taxon>Eurotiomycetidae</taxon>
        <taxon>Eurotiales</taxon>
        <taxon>Aspergillaceae</taxon>
        <taxon>Aspergillus</taxon>
        <taxon>Aspergillus subgen. Cremei</taxon>
    </lineage>
</organism>
<dbReference type="InterPro" id="IPR022085">
    <property type="entry name" value="OpdG"/>
</dbReference>
<dbReference type="RefSeq" id="XP_040694897.1">
    <property type="nucleotide sequence ID" value="XM_040832465.1"/>
</dbReference>
<dbReference type="Pfam" id="PF12311">
    <property type="entry name" value="DUF3632"/>
    <property type="match status" value="1"/>
</dbReference>
<dbReference type="AlphaFoldDB" id="A0A1L9S235"/>